<comment type="caution">
    <text evidence="1">The sequence shown here is derived from an EMBL/GenBank/DDBJ whole genome shotgun (WGS) entry which is preliminary data.</text>
</comment>
<gene>
    <name evidence="1" type="ORF">FWK35_00026103</name>
</gene>
<protein>
    <submittedName>
        <fullName evidence="1">Disco-interacting protein 2-like</fullName>
    </submittedName>
</protein>
<organism evidence="1 2">
    <name type="scientific">Aphis craccivora</name>
    <name type="common">Cowpea aphid</name>
    <dbReference type="NCBI Taxonomy" id="307492"/>
    <lineage>
        <taxon>Eukaryota</taxon>
        <taxon>Metazoa</taxon>
        <taxon>Ecdysozoa</taxon>
        <taxon>Arthropoda</taxon>
        <taxon>Hexapoda</taxon>
        <taxon>Insecta</taxon>
        <taxon>Pterygota</taxon>
        <taxon>Neoptera</taxon>
        <taxon>Paraneoptera</taxon>
        <taxon>Hemiptera</taxon>
        <taxon>Sternorrhyncha</taxon>
        <taxon>Aphidomorpha</taxon>
        <taxon>Aphidoidea</taxon>
        <taxon>Aphididae</taxon>
        <taxon>Aphidini</taxon>
        <taxon>Aphis</taxon>
        <taxon>Aphis</taxon>
    </lineage>
</organism>
<dbReference type="AlphaFoldDB" id="A0A6G0ZLN9"/>
<evidence type="ECO:0000313" key="1">
    <source>
        <dbReference type="EMBL" id="KAF0771645.1"/>
    </source>
</evidence>
<reference evidence="1 2" key="1">
    <citation type="submission" date="2019-08" db="EMBL/GenBank/DDBJ databases">
        <title>Whole genome of Aphis craccivora.</title>
        <authorList>
            <person name="Voronova N.V."/>
            <person name="Shulinski R.S."/>
            <person name="Bandarenka Y.V."/>
            <person name="Zhorov D.G."/>
            <person name="Warner D."/>
        </authorList>
    </citation>
    <scope>NUCLEOTIDE SEQUENCE [LARGE SCALE GENOMIC DNA]</scope>
    <source>
        <strain evidence="1">180601</strain>
        <tissue evidence="1">Whole Body</tissue>
    </source>
</reference>
<proteinExistence type="predicted"/>
<keyword evidence="2" id="KW-1185">Reference proteome</keyword>
<dbReference type="EMBL" id="VUJU01000268">
    <property type="protein sequence ID" value="KAF0771645.1"/>
    <property type="molecule type" value="Genomic_DNA"/>
</dbReference>
<evidence type="ECO:0000313" key="2">
    <source>
        <dbReference type="Proteomes" id="UP000478052"/>
    </source>
</evidence>
<sequence length="68" mass="7327">MAEFNVDVMRLPDEIREKLAELELELSEGKYLLTVFSFVSLPFAGSLSEGSTAGVVISPAPGLCQPLN</sequence>
<dbReference type="Proteomes" id="UP000478052">
    <property type="component" value="Unassembled WGS sequence"/>
</dbReference>
<name>A0A6G0ZLN9_APHCR</name>
<accession>A0A6G0ZLN9</accession>